<organism evidence="1 2">
    <name type="scientific">Pyronema omphalodes (strain CBS 100304)</name>
    <name type="common">Pyronema confluens</name>
    <dbReference type="NCBI Taxonomy" id="1076935"/>
    <lineage>
        <taxon>Eukaryota</taxon>
        <taxon>Fungi</taxon>
        <taxon>Dikarya</taxon>
        <taxon>Ascomycota</taxon>
        <taxon>Pezizomycotina</taxon>
        <taxon>Pezizomycetes</taxon>
        <taxon>Pezizales</taxon>
        <taxon>Pyronemataceae</taxon>
        <taxon>Pyronema</taxon>
    </lineage>
</organism>
<dbReference type="EMBL" id="HF935252">
    <property type="protein sequence ID" value="CCX05353.1"/>
    <property type="molecule type" value="Genomic_DNA"/>
</dbReference>
<proteinExistence type="predicted"/>
<dbReference type="AlphaFoldDB" id="U4KV49"/>
<protein>
    <submittedName>
        <fullName evidence="1">Uncharacterized protein</fullName>
    </submittedName>
</protein>
<evidence type="ECO:0000313" key="1">
    <source>
        <dbReference type="EMBL" id="CCX05353.1"/>
    </source>
</evidence>
<accession>U4KV49</accession>
<sequence length="41" mass="4613">MMVLLDLHEFYNGSNTLVLLDLHEFYSGSHTPVIKSGMAMT</sequence>
<reference evidence="1 2" key="1">
    <citation type="journal article" date="2013" name="PLoS Genet.">
        <title>The genome and development-dependent transcriptomes of Pyronema confluens: a window into fungal evolution.</title>
        <authorList>
            <person name="Traeger S."/>
            <person name="Altegoer F."/>
            <person name="Freitag M."/>
            <person name="Gabaldon T."/>
            <person name="Kempken F."/>
            <person name="Kumar A."/>
            <person name="Marcet-Houben M."/>
            <person name="Poggeler S."/>
            <person name="Stajich J.E."/>
            <person name="Nowrousian M."/>
        </authorList>
    </citation>
    <scope>NUCLEOTIDE SEQUENCE [LARGE SCALE GENOMIC DNA]</scope>
    <source>
        <strain evidence="2">CBS 100304</strain>
        <tissue evidence="1">Vegetative mycelium</tissue>
    </source>
</reference>
<name>U4KV49_PYROM</name>
<evidence type="ECO:0000313" key="2">
    <source>
        <dbReference type="Proteomes" id="UP000018144"/>
    </source>
</evidence>
<keyword evidence="2" id="KW-1185">Reference proteome</keyword>
<gene>
    <name evidence="1" type="ORF">PCON_04940</name>
</gene>
<dbReference type="Proteomes" id="UP000018144">
    <property type="component" value="Unassembled WGS sequence"/>
</dbReference>